<dbReference type="PANTHER" id="PTHR43248">
    <property type="entry name" value="2-SUCCINYL-6-HYDROXY-2,4-CYCLOHEXADIENE-1-CARBOXYLATE SYNTHASE"/>
    <property type="match status" value="1"/>
</dbReference>
<feature type="chain" id="PRO_5047452341" evidence="4">
    <location>
        <begin position="27"/>
        <end position="530"/>
    </location>
</feature>
<dbReference type="Gene3D" id="3.40.50.1820">
    <property type="entry name" value="alpha/beta hydrolase"/>
    <property type="match status" value="1"/>
</dbReference>
<dbReference type="GO" id="GO:0016787">
    <property type="term" value="F:hydrolase activity"/>
    <property type="evidence" value="ECO:0007669"/>
    <property type="project" value="UniProtKB-KW"/>
</dbReference>
<evidence type="ECO:0000259" key="5">
    <source>
        <dbReference type="Pfam" id="PF08386"/>
    </source>
</evidence>
<dbReference type="Pfam" id="PF08386">
    <property type="entry name" value="Abhydrolase_4"/>
    <property type="match status" value="1"/>
</dbReference>
<dbReference type="InterPro" id="IPR029058">
    <property type="entry name" value="AB_hydrolase_fold"/>
</dbReference>
<evidence type="ECO:0000313" key="6">
    <source>
        <dbReference type="EMBL" id="MDF2257228.1"/>
    </source>
</evidence>
<evidence type="ECO:0000256" key="3">
    <source>
        <dbReference type="ARBA" id="ARBA00022801"/>
    </source>
</evidence>
<evidence type="ECO:0000313" key="7">
    <source>
        <dbReference type="Proteomes" id="UP001220022"/>
    </source>
</evidence>
<sequence>MDTARLLRTSTTVLAVAGLMLSGCSAGSVRSAAASRPTGAAASDAGPAKRSVAPLAPLPAAIPDALKPYYGQQLTWRDCGTAGFQCATMKAPLDYNHPVAAQDLTLSVARKKATGPGQRIGSLLVNPGGPGGSAVDYAQIAAARYPAPVRARYDIVGMDPRGVARSEPVVCLTDPQMDAFTEVDNDPHSQAEINAITAADKNFANGCEQRSAKLLSHVSTVEAARDMDILRALLGDAKLNYVGKSYGSMLGATYAGLFPSRVGHLVLDGAMDPSLSALDESRTQAQGFETAFQSFVADCVQHTGCPMGQTRAAADQYIVRFLSNLDAHPLRTGQSRQLGESLGTSGLIEAMYAKQLWPVLRDALTSANRGDGGPLLALSDQYYERSADGAYSNLMYANAAVNCLDLPPATNSPADVQAALPSFRKASPHLGPDFAWMSLSCASWPVKATGRPMRIEAKGAGPIVVVGTTRDPATPYDWARSLAGQLSSGTLLTYQGDGHTAYASGDDCVDTAVNRYLLEGITPQNGKTCT</sequence>
<accession>A0ABT5Z047</accession>
<comment type="similarity">
    <text evidence="1">Belongs to the peptidase S33 family.</text>
</comment>
<gene>
    <name evidence="6" type="ORF">P2L57_16260</name>
</gene>
<dbReference type="Proteomes" id="UP001220022">
    <property type="component" value="Unassembled WGS sequence"/>
</dbReference>
<dbReference type="SUPFAM" id="SSF53474">
    <property type="entry name" value="alpha/beta-Hydrolases"/>
    <property type="match status" value="1"/>
</dbReference>
<comment type="caution">
    <text evidence="6">The sequence shown here is derived from an EMBL/GenBank/DDBJ whole genome shotgun (WGS) entry which is preliminary data.</text>
</comment>
<proteinExistence type="inferred from homology"/>
<evidence type="ECO:0000256" key="2">
    <source>
        <dbReference type="ARBA" id="ARBA00022729"/>
    </source>
</evidence>
<dbReference type="EMBL" id="JARHTQ010000009">
    <property type="protein sequence ID" value="MDF2257228.1"/>
    <property type="molecule type" value="Genomic_DNA"/>
</dbReference>
<feature type="domain" description="Peptidase S33 tripeptidyl aminopeptidase-like C-terminal" evidence="5">
    <location>
        <begin position="428"/>
        <end position="529"/>
    </location>
</feature>
<dbReference type="PROSITE" id="PS51257">
    <property type="entry name" value="PROKAR_LIPOPROTEIN"/>
    <property type="match status" value="1"/>
</dbReference>
<feature type="signal peptide" evidence="4">
    <location>
        <begin position="1"/>
        <end position="26"/>
    </location>
</feature>
<dbReference type="InterPro" id="IPR051601">
    <property type="entry name" value="Serine_prot/Carboxylest_S33"/>
</dbReference>
<dbReference type="InterPro" id="IPR013595">
    <property type="entry name" value="Pept_S33_TAP-like_C"/>
</dbReference>
<name>A0ABT5Z047_9ACTN</name>
<organism evidence="6 7">
    <name type="scientific">Streptantibioticus ferralitis</name>
    <dbReference type="NCBI Taxonomy" id="236510"/>
    <lineage>
        <taxon>Bacteria</taxon>
        <taxon>Bacillati</taxon>
        <taxon>Actinomycetota</taxon>
        <taxon>Actinomycetes</taxon>
        <taxon>Kitasatosporales</taxon>
        <taxon>Streptomycetaceae</taxon>
        <taxon>Streptantibioticus</taxon>
    </lineage>
</organism>
<dbReference type="PANTHER" id="PTHR43248:SF29">
    <property type="entry name" value="TRIPEPTIDYL AMINOPEPTIDASE"/>
    <property type="match status" value="1"/>
</dbReference>
<dbReference type="RefSeq" id="WP_275814915.1">
    <property type="nucleotide sequence ID" value="NZ_BAAANM010000023.1"/>
</dbReference>
<evidence type="ECO:0000256" key="1">
    <source>
        <dbReference type="ARBA" id="ARBA00010088"/>
    </source>
</evidence>
<keyword evidence="3 6" id="KW-0378">Hydrolase</keyword>
<keyword evidence="7" id="KW-1185">Reference proteome</keyword>
<evidence type="ECO:0000256" key="4">
    <source>
        <dbReference type="SAM" id="SignalP"/>
    </source>
</evidence>
<keyword evidence="2 4" id="KW-0732">Signal</keyword>
<protein>
    <submittedName>
        <fullName evidence="6">Alpha/beta hydrolase</fullName>
    </submittedName>
</protein>
<reference evidence="6 7" key="1">
    <citation type="submission" date="2023-03" db="EMBL/GenBank/DDBJ databases">
        <title>Draft genome sequence of type strain Streptomyces ferralitis JCM 14344.</title>
        <authorList>
            <person name="Klaysubun C."/>
            <person name="Duangmal K."/>
        </authorList>
    </citation>
    <scope>NUCLEOTIDE SEQUENCE [LARGE SCALE GENOMIC DNA]</scope>
    <source>
        <strain evidence="6 7">JCM 14344</strain>
    </source>
</reference>